<accession>A0A0A1ZI30</accession>
<dbReference type="AlphaFoldDB" id="A0A0A1ZI30"/>
<evidence type="ECO:0000313" key="2">
    <source>
        <dbReference type="Proteomes" id="UP000030598"/>
    </source>
</evidence>
<dbReference type="OrthoDB" id="258852at2"/>
<protein>
    <submittedName>
        <fullName evidence="1">Uncharacterized protein</fullName>
    </submittedName>
</protein>
<dbReference type="Proteomes" id="UP000030598">
    <property type="component" value="Unassembled WGS sequence"/>
</dbReference>
<dbReference type="EMBL" id="JNAH01000002">
    <property type="protein sequence ID" value="KGF89045.1"/>
    <property type="molecule type" value="Genomic_DNA"/>
</dbReference>
<dbReference type="eggNOG" id="ENOG5033223">
    <property type="taxonomic scope" value="Bacteria"/>
</dbReference>
<proteinExistence type="predicted"/>
<sequence length="408" mass="47411">MNHKERFSQIIFYLLISKKLLISLIFLLFPFNAIALENKRLNSIKLDYWQTICSSPKNYKHTWIEQPKKYSIKRLSNIAENFRSGYAFSTGEKLIIRDTANKKYYEYLDGSYYPLERSIVCPKAIHEDYVIETSSNKIKACKLNDIDNCKSITIKENTYPYVITSHNDSVLAITNYGDALIFKANEWCRMSLNNEIFMCDKDAKTLEKGRGIQFYSAVDYFGTKLIGHFPTGRLYEFDGNVLKPSNISPPEFNKNSKHYEAQSMAIYCGDLFVGYWPYGEIYRLDSKTNEWSRFVRLFSHPSKNRTPLFGEPVPYSKRLFILKNVLKKFTNFRSSENEDISLAFLGQRVSALVPYNDSLYAITSNLRAWGNNVNPKEFDFLNESQINEYGAIYKIYSEGCNTVKSKID</sequence>
<dbReference type="SUPFAM" id="SSF63825">
    <property type="entry name" value="YWTD domain"/>
    <property type="match status" value="1"/>
</dbReference>
<dbReference type="RefSeq" id="WP_032523785.1">
    <property type="nucleotide sequence ID" value="NZ_CP138934.1"/>
</dbReference>
<evidence type="ECO:0000313" key="1">
    <source>
        <dbReference type="EMBL" id="KGF89045.1"/>
    </source>
</evidence>
<gene>
    <name evidence="1" type="ORF">EU91_0159</name>
</gene>
<name>A0A0A1ZI30_PROMR</name>
<reference evidence="2" key="1">
    <citation type="journal article" date="2014" name="Sci. Data">
        <title>Genomes of diverse isolates of the marine cyanobacterium Prochlorococcus.</title>
        <authorList>
            <person name="Biller S."/>
            <person name="Berube P."/>
            <person name="Thompson J."/>
            <person name="Kelly L."/>
            <person name="Roggensack S."/>
            <person name="Awad L."/>
            <person name="Roache-Johnson K."/>
            <person name="Ding H."/>
            <person name="Giovannoni S.J."/>
            <person name="Moore L.R."/>
            <person name="Chisholm S.W."/>
        </authorList>
    </citation>
    <scope>NUCLEOTIDE SEQUENCE [LARGE SCALE GENOMIC DNA]</scope>
    <source>
        <strain evidence="2">GP2</strain>
    </source>
</reference>
<comment type="caution">
    <text evidence="1">The sequence shown here is derived from an EMBL/GenBank/DDBJ whole genome shotgun (WGS) entry which is preliminary data.</text>
</comment>
<organism evidence="1 2">
    <name type="scientific">Prochlorococcus marinus str. GP2</name>
    <dbReference type="NCBI Taxonomy" id="59925"/>
    <lineage>
        <taxon>Bacteria</taxon>
        <taxon>Bacillati</taxon>
        <taxon>Cyanobacteriota</taxon>
        <taxon>Cyanophyceae</taxon>
        <taxon>Synechococcales</taxon>
        <taxon>Prochlorococcaceae</taxon>
        <taxon>Prochlorococcus</taxon>
    </lineage>
</organism>